<evidence type="ECO:0000313" key="3">
    <source>
        <dbReference type="Proteomes" id="UP000278351"/>
    </source>
</evidence>
<feature type="signal peptide" evidence="1">
    <location>
        <begin position="1"/>
        <end position="29"/>
    </location>
</feature>
<proteinExistence type="predicted"/>
<evidence type="ECO:0000256" key="1">
    <source>
        <dbReference type="SAM" id="SignalP"/>
    </source>
</evidence>
<keyword evidence="3" id="KW-1185">Reference proteome</keyword>
<gene>
    <name evidence="2" type="ORF">EGT74_02670</name>
</gene>
<reference evidence="2 3" key="1">
    <citation type="submission" date="2018-11" db="EMBL/GenBank/DDBJ databases">
        <title>Chitinophaga lutea sp.nov., isolate from arsenic contaminated soil.</title>
        <authorList>
            <person name="Zong Y."/>
        </authorList>
    </citation>
    <scope>NUCLEOTIDE SEQUENCE [LARGE SCALE GENOMIC DNA]</scope>
    <source>
        <strain evidence="2 3">ZY74</strain>
    </source>
</reference>
<evidence type="ECO:0000313" key="2">
    <source>
        <dbReference type="EMBL" id="RPE12474.1"/>
    </source>
</evidence>
<dbReference type="EMBL" id="RPDH01000001">
    <property type="protein sequence ID" value="RPE12474.1"/>
    <property type="molecule type" value="Genomic_DNA"/>
</dbReference>
<dbReference type="AlphaFoldDB" id="A0A3N4QLC9"/>
<feature type="chain" id="PRO_5017997843" evidence="1">
    <location>
        <begin position="30"/>
        <end position="385"/>
    </location>
</feature>
<organism evidence="2 3">
    <name type="scientific">Chitinophaga lutea</name>
    <dbReference type="NCBI Taxonomy" id="2488634"/>
    <lineage>
        <taxon>Bacteria</taxon>
        <taxon>Pseudomonadati</taxon>
        <taxon>Bacteroidota</taxon>
        <taxon>Chitinophagia</taxon>
        <taxon>Chitinophagales</taxon>
        <taxon>Chitinophagaceae</taxon>
        <taxon>Chitinophaga</taxon>
    </lineage>
</organism>
<accession>A0A3N4QLC9</accession>
<dbReference type="OrthoDB" id="660074at2"/>
<comment type="caution">
    <text evidence="2">The sequence shown here is derived from an EMBL/GenBank/DDBJ whole genome shotgun (WGS) entry which is preliminary data.</text>
</comment>
<keyword evidence="1" id="KW-0732">Signal</keyword>
<dbReference type="Proteomes" id="UP000278351">
    <property type="component" value="Unassembled WGS sequence"/>
</dbReference>
<dbReference type="RefSeq" id="WP_123844984.1">
    <property type="nucleotide sequence ID" value="NZ_RPDH01000001.1"/>
</dbReference>
<name>A0A3N4QLC9_9BACT</name>
<sequence>MHIFYKTNPRIFSRLLPLMLTLFALPAAAQIKFGGPPVLRNDAILELGSGKKGLLLPRVNNAAIASHPLDTAAAGMLVFNTNDQSLYIKKFDALTPWTRINDGNNLSLNSLTDVNIGAPAANQLIRFQAGKWSNWTPDFISTSQLLTFTGGDVEGTTALTGNIVLNLKNSVAAGSFPKLTYNAKGLITGGGPLLAADITGGSNNYIQNQTAAAQTSAGFRIDGAGTVKSMTVTDMTVDGGVVFTNATGTVAQKAAQLVWDNASNELGVGTATPGAKLDVNGDFKLGTNGTPLVGIQKTSVSVTDITPFSWSDAPRQVVATLPTGIVLKSNDNIIVNPRTNLTARVGIAWSRVTNAGARQITVCFNNTGNDATVGTVVLDVTIIQN</sequence>
<protein>
    <submittedName>
        <fullName evidence="2">Uncharacterized protein</fullName>
    </submittedName>
</protein>